<proteinExistence type="predicted"/>
<dbReference type="OrthoDB" id="240546at2759"/>
<keyword evidence="2" id="KW-1185">Reference proteome</keyword>
<dbReference type="EMBL" id="LJSK01000222">
    <property type="protein sequence ID" value="KPI84918.1"/>
    <property type="molecule type" value="Genomic_DNA"/>
</dbReference>
<gene>
    <name evidence="1" type="ORF">ABL78_6043</name>
</gene>
<dbReference type="Proteomes" id="UP000038009">
    <property type="component" value="Unassembled WGS sequence"/>
</dbReference>
<dbReference type="VEuPathDB" id="TriTrypDB:Lsey_0222_0170"/>
<dbReference type="AlphaFoldDB" id="A0A0N1HW11"/>
<evidence type="ECO:0000313" key="1">
    <source>
        <dbReference type="EMBL" id="KPI84918.1"/>
    </source>
</evidence>
<accession>A0A0N1HW11</accession>
<sequence>MNQVGFCIAMSSLAGRFGIRLSNRQTICKQRSSVCLCSPVVDLWASAHVRGGYSEAETTHLLLQLSFALFELLYSRALLYMLTEPPRDMEAIVTPSDERSSTATSHVHGVGEGQAVLRSFFTKCANFISDVLAAQRLALAGAGAMSFHPSPSMTPTQWAQYLCGEATLGFPLNYANARELPRRQLGGVEDTVHRLLWSRAWAKAHSLHEPDELPCCCVFCLPSLHVLMSDRRLSSKVLQTLKYYLMLYAPIACSSFLCYLPGEDGPCDVAVWQEGNTVVVLMEAQVRQAGLQPAHTVSIDGLCAAANPSPTPSSPSSSLLQCASAIGIEVHQQLVQAAAGLATQIERDEYWLSTCDAARHKAQYAAAPALLSVASDTSPNALVIWLRFVNGVVEGTSLARVWPGFIEHIRTIIHSTKLITASSPSADAACECWTRWSSIWIYLHFGVTAVTVLAWRSPVNHAQLFHDAKRAFLLQS</sequence>
<name>A0A0N1HW11_LEPSE</name>
<evidence type="ECO:0000313" key="2">
    <source>
        <dbReference type="Proteomes" id="UP000038009"/>
    </source>
</evidence>
<organism evidence="1 2">
    <name type="scientific">Leptomonas seymouri</name>
    <dbReference type="NCBI Taxonomy" id="5684"/>
    <lineage>
        <taxon>Eukaryota</taxon>
        <taxon>Discoba</taxon>
        <taxon>Euglenozoa</taxon>
        <taxon>Kinetoplastea</taxon>
        <taxon>Metakinetoplastina</taxon>
        <taxon>Trypanosomatida</taxon>
        <taxon>Trypanosomatidae</taxon>
        <taxon>Leishmaniinae</taxon>
        <taxon>Leptomonas</taxon>
    </lineage>
</organism>
<dbReference type="OMA" id="SAQDWAH"/>
<reference evidence="1 2" key="1">
    <citation type="journal article" date="2015" name="PLoS Pathog.">
        <title>Leptomonas seymouri: Adaptations to the Dixenous Life Cycle Analyzed by Genome Sequencing, Transcriptome Profiling and Co-infection with Leishmania donovani.</title>
        <authorList>
            <person name="Kraeva N."/>
            <person name="Butenko A."/>
            <person name="Hlavacova J."/>
            <person name="Kostygov A."/>
            <person name="Myskova J."/>
            <person name="Grybchuk D."/>
            <person name="Lestinova T."/>
            <person name="Votypka J."/>
            <person name="Volf P."/>
            <person name="Opperdoes F."/>
            <person name="Flegontov P."/>
            <person name="Lukes J."/>
            <person name="Yurchenko V."/>
        </authorList>
    </citation>
    <scope>NUCLEOTIDE SEQUENCE [LARGE SCALE GENOMIC DNA]</scope>
    <source>
        <strain evidence="1 2">ATCC 30220</strain>
    </source>
</reference>
<evidence type="ECO:0008006" key="3">
    <source>
        <dbReference type="Google" id="ProtNLM"/>
    </source>
</evidence>
<protein>
    <recommendedName>
        <fullName evidence="3">CCZ1/INTU/HSP4 first Longin domain-containing protein</fullName>
    </recommendedName>
</protein>
<comment type="caution">
    <text evidence="1">The sequence shown here is derived from an EMBL/GenBank/DDBJ whole genome shotgun (WGS) entry which is preliminary data.</text>
</comment>